<accession>A0A0L8HLV5</accession>
<keyword evidence="1" id="KW-1133">Transmembrane helix</keyword>
<name>A0A0L8HLV5_OCTBM</name>
<evidence type="ECO:0000256" key="1">
    <source>
        <dbReference type="SAM" id="Phobius"/>
    </source>
</evidence>
<reference evidence="2" key="1">
    <citation type="submission" date="2015-07" db="EMBL/GenBank/DDBJ databases">
        <title>MeaNS - Measles Nucleotide Surveillance Program.</title>
        <authorList>
            <person name="Tran T."/>
            <person name="Druce J."/>
        </authorList>
    </citation>
    <scope>NUCLEOTIDE SEQUENCE</scope>
    <source>
        <strain evidence="2">UCB-OBI-ISO-001</strain>
        <tissue evidence="2">Gonad</tissue>
    </source>
</reference>
<keyword evidence="1" id="KW-0812">Transmembrane</keyword>
<dbReference type="AlphaFoldDB" id="A0A0L8HLV5"/>
<feature type="transmembrane region" description="Helical" evidence="1">
    <location>
        <begin position="12"/>
        <end position="36"/>
    </location>
</feature>
<sequence>MRISESVGVAISFSLLCRIFGLALIFLTTSSIYICLKTRRMIITSMHGFISSRYPLSFI</sequence>
<organism evidence="2">
    <name type="scientific">Octopus bimaculoides</name>
    <name type="common">California two-spotted octopus</name>
    <dbReference type="NCBI Taxonomy" id="37653"/>
    <lineage>
        <taxon>Eukaryota</taxon>
        <taxon>Metazoa</taxon>
        <taxon>Spiralia</taxon>
        <taxon>Lophotrochozoa</taxon>
        <taxon>Mollusca</taxon>
        <taxon>Cephalopoda</taxon>
        <taxon>Coleoidea</taxon>
        <taxon>Octopodiformes</taxon>
        <taxon>Octopoda</taxon>
        <taxon>Incirrata</taxon>
        <taxon>Octopodidae</taxon>
        <taxon>Octopus</taxon>
    </lineage>
</organism>
<protein>
    <submittedName>
        <fullName evidence="2">Uncharacterized protein</fullName>
    </submittedName>
</protein>
<gene>
    <name evidence="2" type="ORF">OCBIM_22011552mg</name>
</gene>
<evidence type="ECO:0000313" key="2">
    <source>
        <dbReference type="EMBL" id="KOF90216.1"/>
    </source>
</evidence>
<proteinExistence type="predicted"/>
<dbReference type="EMBL" id="KQ417802">
    <property type="protein sequence ID" value="KOF90216.1"/>
    <property type="molecule type" value="Genomic_DNA"/>
</dbReference>
<keyword evidence="1" id="KW-0472">Membrane</keyword>